<comment type="caution">
    <text evidence="1">The sequence shown here is derived from an EMBL/GenBank/DDBJ whole genome shotgun (WGS) entry which is preliminary data.</text>
</comment>
<name>A0A8H6VYZ2_9AGAR</name>
<dbReference type="OrthoDB" id="2996811at2759"/>
<evidence type="ECO:0008006" key="3">
    <source>
        <dbReference type="Google" id="ProtNLM"/>
    </source>
</evidence>
<evidence type="ECO:0000313" key="1">
    <source>
        <dbReference type="EMBL" id="KAF7295428.1"/>
    </source>
</evidence>
<dbReference type="AlphaFoldDB" id="A0A8H6VYZ2"/>
<dbReference type="RefSeq" id="XP_037216791.1">
    <property type="nucleotide sequence ID" value="XM_037367397.1"/>
</dbReference>
<reference evidence="1" key="1">
    <citation type="submission" date="2020-05" db="EMBL/GenBank/DDBJ databases">
        <title>Mycena genomes resolve the evolution of fungal bioluminescence.</title>
        <authorList>
            <person name="Tsai I.J."/>
        </authorList>
    </citation>
    <scope>NUCLEOTIDE SEQUENCE</scope>
    <source>
        <strain evidence="1">171206Taipei</strain>
    </source>
</reference>
<proteinExistence type="predicted"/>
<sequence length="240" mass="27364">MSSASGKSFEPADYLKYYPGTIKPVPAEEQAEVLNDKGKLKQWQDDFMRGRPAQQRARAEDYVTWTLPLPREIMDMILGDPVLGVREHLMLAATCPELRRLYHSYDIWSIIMDHRTIPLNGKSVFLSSKRSPEPAFITDPPKGLLAKLATAPQKKKAYGAFFKPMYEAYASHDRARRLMLHHRISRDKIRRLYPLVTDDHLARLHYYEAFTGGYASDRTAAGYAEAAVEFISIRISNGMA</sequence>
<accession>A0A8H6VYZ2</accession>
<organism evidence="1 2">
    <name type="scientific">Mycena indigotica</name>
    <dbReference type="NCBI Taxonomy" id="2126181"/>
    <lineage>
        <taxon>Eukaryota</taxon>
        <taxon>Fungi</taxon>
        <taxon>Dikarya</taxon>
        <taxon>Basidiomycota</taxon>
        <taxon>Agaricomycotina</taxon>
        <taxon>Agaricomycetes</taxon>
        <taxon>Agaricomycetidae</taxon>
        <taxon>Agaricales</taxon>
        <taxon>Marasmiineae</taxon>
        <taxon>Mycenaceae</taxon>
        <taxon>Mycena</taxon>
    </lineage>
</organism>
<dbReference type="Proteomes" id="UP000636479">
    <property type="component" value="Unassembled WGS sequence"/>
</dbReference>
<gene>
    <name evidence="1" type="ORF">MIND_01082400</name>
</gene>
<evidence type="ECO:0000313" key="2">
    <source>
        <dbReference type="Proteomes" id="UP000636479"/>
    </source>
</evidence>
<keyword evidence="2" id="KW-1185">Reference proteome</keyword>
<protein>
    <recommendedName>
        <fullName evidence="3">F-box domain-containing protein</fullName>
    </recommendedName>
</protein>
<dbReference type="EMBL" id="JACAZF010000009">
    <property type="protein sequence ID" value="KAF7295428.1"/>
    <property type="molecule type" value="Genomic_DNA"/>
</dbReference>
<dbReference type="GeneID" id="59349913"/>